<accession>A0ABT9EGL0</accession>
<evidence type="ECO:0000313" key="4">
    <source>
        <dbReference type="Proteomes" id="UP001230685"/>
    </source>
</evidence>
<protein>
    <recommendedName>
        <fullName evidence="5">ATPase</fullName>
    </recommendedName>
</protein>
<evidence type="ECO:0008006" key="5">
    <source>
        <dbReference type="Google" id="ProtNLM"/>
    </source>
</evidence>
<dbReference type="EMBL" id="JAUUDS010000001">
    <property type="protein sequence ID" value="MDP1026110.1"/>
    <property type="molecule type" value="Genomic_DNA"/>
</dbReference>
<proteinExistence type="predicted"/>
<evidence type="ECO:0000256" key="1">
    <source>
        <dbReference type="SAM" id="Coils"/>
    </source>
</evidence>
<feature type="transmembrane region" description="Helical" evidence="2">
    <location>
        <begin position="74"/>
        <end position="95"/>
    </location>
</feature>
<keyword evidence="2" id="KW-0472">Membrane</keyword>
<sequence>MGARIDAHDDLWPRAESDWVEDDVLDLVDAEPLDASGGWGWTAPAAALLLTALWIGGMVWLALPSLPTLSPVDLTQFVAALAVVPTLIGIVWLLARRTSRAEARRFGASAQAMRAEAAALERRVASLSRTLASHREQIAVQLDAGAAAATRLASVGDAMAERIEEAEAQADRLSQTAERARATVGELIAAMPRARAESEEVGRRLDQAGLTAAAQAAALEAQLVALGERSRLVDSGTAIAAEHLAEQVARIDAAGDSASTRLERATAEAGTALAQHGDAAARLLHEHGVRLDAIGDAAGQRLEQTVEGMSAAVDVFATTAAGRLAEQVGRLDAAGSAAGGRLARVAGELAETVEALIGRTEQATDTARLNLADQSEAMLAVVGRHHAALDAATGETVEVLADRLHAIEDVVHRIAARLADERGTADTMVDDLSTGLARVDGQLQALHAQGVERSQMLAASISALGGSADAMTEALRAGDTMAKRTMGSTEALLVALDAAAREIDETLPDALDRLDARVGDSRRAVAQAKPELLALVTAAESTHDAIEAVAGVVADQRRTLDQLSSNLLETLTEGRAKADALGEMVDETIDRSHRFADEAAPRLLDALLRVRETAQIAADRARETLETVIPDAAGALEQASAAAMRRATGDTVQRQISAIDEAAGAAVTAATRATERLAAQVQTISEQTAIVETRLEEARIEREAADHDSLSRRVSVLIEALNSASIDIAKAFAPDIADSAWAAYLKGDRGVFTRRAVRLIDGSDAREIANLYDGDARFRDQVNGYIHDFEAMLRTILAQRDGSPLGVTLLSSDMGKLYVALAQAIERLR</sequence>
<keyword evidence="2" id="KW-0812">Transmembrane</keyword>
<feature type="transmembrane region" description="Helical" evidence="2">
    <location>
        <begin position="41"/>
        <end position="62"/>
    </location>
</feature>
<reference evidence="3 4" key="1">
    <citation type="submission" date="2023-07" db="EMBL/GenBank/DDBJ databases">
        <authorList>
            <person name="Kim M.K."/>
        </authorList>
    </citation>
    <scope>NUCLEOTIDE SEQUENCE [LARGE SCALE GENOMIC DNA]</scope>
    <source>
        <strain evidence="3 4">KR1UV-12</strain>
    </source>
</reference>
<keyword evidence="2" id="KW-1133">Transmembrane helix</keyword>
<gene>
    <name evidence="3" type="ORF">Q5H91_02710</name>
</gene>
<keyword evidence="4" id="KW-1185">Reference proteome</keyword>
<name>A0ABT9EGL0_9SPHN</name>
<keyword evidence="1" id="KW-0175">Coiled coil</keyword>
<organism evidence="3 4">
    <name type="scientific">Sphingomonas aurea</name>
    <dbReference type="NCBI Taxonomy" id="3063994"/>
    <lineage>
        <taxon>Bacteria</taxon>
        <taxon>Pseudomonadati</taxon>
        <taxon>Pseudomonadota</taxon>
        <taxon>Alphaproteobacteria</taxon>
        <taxon>Sphingomonadales</taxon>
        <taxon>Sphingomonadaceae</taxon>
        <taxon>Sphingomonas</taxon>
    </lineage>
</organism>
<feature type="coiled-coil region" evidence="1">
    <location>
        <begin position="110"/>
        <end position="183"/>
    </location>
</feature>
<dbReference type="Proteomes" id="UP001230685">
    <property type="component" value="Unassembled WGS sequence"/>
</dbReference>
<evidence type="ECO:0000313" key="3">
    <source>
        <dbReference type="EMBL" id="MDP1026110.1"/>
    </source>
</evidence>
<evidence type="ECO:0000256" key="2">
    <source>
        <dbReference type="SAM" id="Phobius"/>
    </source>
</evidence>
<dbReference type="RefSeq" id="WP_305171673.1">
    <property type="nucleotide sequence ID" value="NZ_JAUUDS010000001.1"/>
</dbReference>
<comment type="caution">
    <text evidence="3">The sequence shown here is derived from an EMBL/GenBank/DDBJ whole genome shotgun (WGS) entry which is preliminary data.</text>
</comment>